<evidence type="ECO:0000313" key="2">
    <source>
        <dbReference type="Proteomes" id="UP001222377"/>
    </source>
</evidence>
<evidence type="ECO:0000313" key="1">
    <source>
        <dbReference type="EMBL" id="MDF4194839.1"/>
    </source>
</evidence>
<organism evidence="1 2">
    <name type="scientific">Bacillus amyloliquefaciens</name>
    <name type="common">Bacillus velezensis</name>
    <dbReference type="NCBI Taxonomy" id="1390"/>
    <lineage>
        <taxon>Bacteria</taxon>
        <taxon>Bacillati</taxon>
        <taxon>Bacillota</taxon>
        <taxon>Bacilli</taxon>
        <taxon>Bacillales</taxon>
        <taxon>Bacillaceae</taxon>
        <taxon>Bacillus</taxon>
        <taxon>Bacillus amyloliquefaciens group</taxon>
    </lineage>
</organism>
<dbReference type="RefSeq" id="WP_169061541.1">
    <property type="nucleotide sequence ID" value="NZ_JARKHX010000004.1"/>
</dbReference>
<dbReference type="EMBL" id="JARKHX010000004">
    <property type="protein sequence ID" value="MDF4194839.1"/>
    <property type="molecule type" value="Genomic_DNA"/>
</dbReference>
<dbReference type="Proteomes" id="UP001222377">
    <property type="component" value="Unassembled WGS sequence"/>
</dbReference>
<name>A0AAP3YGU0_BACAM</name>
<accession>A0AAP3YGU0</accession>
<dbReference type="AlphaFoldDB" id="A0AAP3YGU0"/>
<sequence length="56" mass="6809">MSEKYRVYDERNNETIFQSGDNAECVRFILRHYDESHKDSEHIFIDRVIEEKEGTE</sequence>
<gene>
    <name evidence="1" type="ORF">PV946_13855</name>
</gene>
<protein>
    <submittedName>
        <fullName evidence="1">Uncharacterized protein</fullName>
    </submittedName>
</protein>
<comment type="caution">
    <text evidence="1">The sequence shown here is derived from an EMBL/GenBank/DDBJ whole genome shotgun (WGS) entry which is preliminary data.</text>
</comment>
<reference evidence="1" key="1">
    <citation type="submission" date="2023-02" db="EMBL/GenBank/DDBJ databases">
        <title>Draft Whole-Genome Sequences of Bacillus Strains of Potential Probiotic for Poultry.</title>
        <authorList>
            <person name="Ma L.M."/>
            <person name="Lopez-Guerra N."/>
            <person name="Zhang G."/>
        </authorList>
    </citation>
    <scope>NUCLEOTIDE SEQUENCE</scope>
    <source>
        <strain evidence="1">OSU1013-24</strain>
    </source>
</reference>
<proteinExistence type="predicted"/>